<dbReference type="OrthoDB" id="10251809at2759"/>
<sequence length="156" mass="17424">MWGGHGSGVDYDVMDVYHLPTGAWDQKPTTGTPPSGTYAYSTVAIGKDIYYFGGYSGGYQNNVHSINVDSFKWRELSPSSDHGPMKKARCGMVSAHFDSEDYLVVIGGIGSSSINTADGRYNEIHYYRISSVYECLYIIIRSMDISCCYWRQTTSY</sequence>
<dbReference type="Pfam" id="PF24681">
    <property type="entry name" value="Kelch_KLHDC2_KLHL20_DRC7"/>
    <property type="match status" value="1"/>
</dbReference>
<organism evidence="3">
    <name type="scientific">Amphimedon queenslandica</name>
    <name type="common">Sponge</name>
    <dbReference type="NCBI Taxonomy" id="400682"/>
    <lineage>
        <taxon>Eukaryota</taxon>
        <taxon>Metazoa</taxon>
        <taxon>Porifera</taxon>
        <taxon>Demospongiae</taxon>
        <taxon>Heteroscleromorpha</taxon>
        <taxon>Haplosclerida</taxon>
        <taxon>Niphatidae</taxon>
        <taxon>Amphimedon</taxon>
    </lineage>
</organism>
<dbReference type="SUPFAM" id="SSF117281">
    <property type="entry name" value="Kelch motif"/>
    <property type="match status" value="1"/>
</dbReference>
<dbReference type="eggNOG" id="KOG1230">
    <property type="taxonomic scope" value="Eukaryota"/>
</dbReference>
<dbReference type="PANTHER" id="PTHR46093:SF18">
    <property type="entry name" value="FIBRONECTIN TYPE-III DOMAIN-CONTAINING PROTEIN"/>
    <property type="match status" value="1"/>
</dbReference>
<name>A0A1X7SZ60_AMPQE</name>
<protein>
    <submittedName>
        <fullName evidence="3">Uncharacterized protein</fullName>
    </submittedName>
</protein>
<evidence type="ECO:0000256" key="2">
    <source>
        <dbReference type="ARBA" id="ARBA00022737"/>
    </source>
</evidence>
<reference evidence="3" key="1">
    <citation type="submission" date="2017-05" db="UniProtKB">
        <authorList>
            <consortium name="EnsemblMetazoa"/>
        </authorList>
    </citation>
    <scope>IDENTIFICATION</scope>
</reference>
<dbReference type="AlphaFoldDB" id="A0A1X7SZ60"/>
<proteinExistence type="predicted"/>
<keyword evidence="1" id="KW-0880">Kelch repeat</keyword>
<dbReference type="PANTHER" id="PTHR46093">
    <property type="entry name" value="ACYL-COA-BINDING DOMAIN-CONTAINING PROTEIN 5"/>
    <property type="match status" value="1"/>
</dbReference>
<dbReference type="InParanoid" id="A0A1X7SZ60"/>
<dbReference type="EnsemblMetazoa" id="Aqu2.1.07464_001">
    <property type="protein sequence ID" value="Aqu2.1.07464_001"/>
    <property type="gene ID" value="Aqu2.1.07464"/>
</dbReference>
<evidence type="ECO:0000256" key="1">
    <source>
        <dbReference type="ARBA" id="ARBA00022441"/>
    </source>
</evidence>
<evidence type="ECO:0000313" key="3">
    <source>
        <dbReference type="EnsemblMetazoa" id="Aqu2.1.07464_001"/>
    </source>
</evidence>
<accession>A0A1X7SZ60</accession>
<dbReference type="Gene3D" id="2.120.10.80">
    <property type="entry name" value="Kelch-type beta propeller"/>
    <property type="match status" value="1"/>
</dbReference>
<keyword evidence="2" id="KW-0677">Repeat</keyword>
<dbReference type="InterPro" id="IPR015915">
    <property type="entry name" value="Kelch-typ_b-propeller"/>
</dbReference>